<dbReference type="KEGG" id="jpo:G7058_08630"/>
<dbReference type="InterPro" id="IPR029058">
    <property type="entry name" value="AB_hydrolase_fold"/>
</dbReference>
<dbReference type="Pfam" id="PF00756">
    <property type="entry name" value="Esterase"/>
    <property type="match status" value="1"/>
</dbReference>
<reference evidence="1 2" key="1">
    <citation type="journal article" date="2017" name="Int. J. Syst. Evol. Microbiol.">
        <title>Jeotgalibaca porci sp. nov. and Jeotgalibaca arthritidis sp. nov., isolated from pigs, and emended description of the genus Jeotgalibaca.</title>
        <authorList>
            <person name="Zamora L."/>
            <person name="Perez-Sancho M."/>
            <person name="Dominguez L."/>
            <person name="Fernandez-Garayzabal J.F."/>
            <person name="Vela A.I."/>
        </authorList>
    </citation>
    <scope>NUCLEOTIDE SEQUENCE [LARGE SCALE GENOMIC DNA]</scope>
    <source>
        <strain evidence="1 2">CCUG 69148</strain>
    </source>
</reference>
<dbReference type="AlphaFoldDB" id="A0A6G7WIQ1"/>
<evidence type="ECO:0000313" key="1">
    <source>
        <dbReference type="EMBL" id="QIK52089.1"/>
    </source>
</evidence>
<dbReference type="GO" id="GO:0016747">
    <property type="term" value="F:acyltransferase activity, transferring groups other than amino-acyl groups"/>
    <property type="evidence" value="ECO:0007669"/>
    <property type="project" value="TreeGrafter"/>
</dbReference>
<dbReference type="GeneID" id="94553345"/>
<name>A0A6G7WIQ1_9LACT</name>
<gene>
    <name evidence="1" type="ORF">G7058_08630</name>
</gene>
<dbReference type="InterPro" id="IPR000801">
    <property type="entry name" value="Esterase-like"/>
</dbReference>
<organism evidence="1 2">
    <name type="scientific">Jeotgalibaca porci</name>
    <dbReference type="NCBI Taxonomy" id="1868793"/>
    <lineage>
        <taxon>Bacteria</taxon>
        <taxon>Bacillati</taxon>
        <taxon>Bacillota</taxon>
        <taxon>Bacilli</taxon>
        <taxon>Lactobacillales</taxon>
        <taxon>Carnobacteriaceae</taxon>
        <taxon>Jeotgalibaca</taxon>
    </lineage>
</organism>
<dbReference type="Proteomes" id="UP000501830">
    <property type="component" value="Chromosome"/>
</dbReference>
<dbReference type="InterPro" id="IPR050583">
    <property type="entry name" value="Mycobacterial_A85_antigen"/>
</dbReference>
<keyword evidence="2" id="KW-1185">Reference proteome</keyword>
<sequence>MGVINGTMWSDALGMNVGYSAVLPEGMKGPYEVLYLLHGHSDDHHAWLYHTGLTRYLEGRNLAVFMPQVHLSFYADMVAGGKYWTFISEEFPEKLHRIYHISDKREETFVAGLSMGGYGAFKLGLNKPEMFRGAASFSGALDVVALWEGDSNRNNTFLNAFGSVEQLRGSLNDLVAVAENLSVDDTLPAYYQSCGSEDFLIENNRSFKEVMAPFDFVYTERPGVHDWHFWDAELPLLFKWMDGLKYEDA</sequence>
<dbReference type="EMBL" id="CP049889">
    <property type="protein sequence ID" value="QIK52089.1"/>
    <property type="molecule type" value="Genomic_DNA"/>
</dbReference>
<dbReference type="SUPFAM" id="SSF53474">
    <property type="entry name" value="alpha/beta-Hydrolases"/>
    <property type="match status" value="1"/>
</dbReference>
<protein>
    <submittedName>
        <fullName evidence="1">Esterase family protein</fullName>
    </submittedName>
</protein>
<dbReference type="RefSeq" id="WP_166063152.1">
    <property type="nucleotide sequence ID" value="NZ_CP049889.1"/>
</dbReference>
<accession>A0A6G7WIQ1</accession>
<dbReference type="PANTHER" id="PTHR48098:SF1">
    <property type="entry name" value="DIACYLGLYCEROL ACYLTRANSFERASE_MYCOLYLTRANSFERASE AG85A"/>
    <property type="match status" value="1"/>
</dbReference>
<proteinExistence type="predicted"/>
<dbReference type="PANTHER" id="PTHR48098">
    <property type="entry name" value="ENTEROCHELIN ESTERASE-RELATED"/>
    <property type="match status" value="1"/>
</dbReference>
<evidence type="ECO:0000313" key="2">
    <source>
        <dbReference type="Proteomes" id="UP000501830"/>
    </source>
</evidence>
<dbReference type="Gene3D" id="3.40.50.1820">
    <property type="entry name" value="alpha/beta hydrolase"/>
    <property type="match status" value="1"/>
</dbReference>